<dbReference type="PANTHER" id="PTHR30614">
    <property type="entry name" value="MEMBRANE COMPONENT OF AMINO ACID ABC TRANSPORTER"/>
    <property type="match status" value="1"/>
</dbReference>
<evidence type="ECO:0000256" key="9">
    <source>
        <dbReference type="SAM" id="SignalP"/>
    </source>
</evidence>
<dbReference type="Gene3D" id="1.10.3720.10">
    <property type="entry name" value="MetI-like"/>
    <property type="match status" value="1"/>
</dbReference>
<sequence>MLAVVAILAALVAPGAASAQPGRTYTVATDITFAPFEFQDSSGNFVGIDIDLLNEIARDQGFSVDIQPVGFDAALQAVQANQADAVIAGMSITDARRQVFDFSDPYFQSGVQMAVLDSNETIESYEDLRDQRVAVKNGTEGASFAESIKSEYGFTTVYFADSASMYDEVRTGNSVAIFDDYPVLAYGIAQGNGFKTVTEKEAGADYGFAVNRGRNPELLEMFNAGLANLRASGQYDEIVDRYLGEGASSTDNSIPGLIKDTYPQLLQGLWLTIVLSVIGIVIALVIGAVFGLFRVSRSAILRGIGSVYVAIFRGTPLLVQAFFIYFGVPAALNFQMSAFTAGIITLSLNAGAYMTEIVRGGILSVDKGQMEAARSLGIGYLKSMRKVVMPQAVRTMIPSYINQFVITLKDTSILSVIGLAELTQTGRIIIARNFQSFNMWLIIAVMYFIIIMALTWVSNRLEKRINR</sequence>
<evidence type="ECO:0000256" key="5">
    <source>
        <dbReference type="ARBA" id="ARBA00022970"/>
    </source>
</evidence>
<evidence type="ECO:0000256" key="1">
    <source>
        <dbReference type="ARBA" id="ARBA00004651"/>
    </source>
</evidence>
<dbReference type="Pfam" id="PF00497">
    <property type="entry name" value="SBP_bac_3"/>
    <property type="match status" value="1"/>
</dbReference>
<proteinExistence type="inferred from homology"/>
<dbReference type="RefSeq" id="WP_040772356.1">
    <property type="nucleotide sequence ID" value="NZ_QRCM01000001.1"/>
</dbReference>
<dbReference type="InterPro" id="IPR001320">
    <property type="entry name" value="Iontro_rcpt_C"/>
</dbReference>
<keyword evidence="5" id="KW-0029">Amino-acid transport</keyword>
<feature type="domain" description="ABC transmembrane type-1" evidence="10">
    <location>
        <begin position="269"/>
        <end position="458"/>
    </location>
</feature>
<feature type="signal peptide" evidence="9">
    <location>
        <begin position="1"/>
        <end position="19"/>
    </location>
</feature>
<dbReference type="GO" id="GO:0006865">
    <property type="term" value="P:amino acid transport"/>
    <property type="evidence" value="ECO:0007669"/>
    <property type="project" value="UniProtKB-KW"/>
</dbReference>
<keyword evidence="7 8" id="KW-0472">Membrane</keyword>
<keyword evidence="4 8" id="KW-0812">Transmembrane</keyword>
<dbReference type="InterPro" id="IPR043429">
    <property type="entry name" value="ArtM/GltK/GlnP/TcyL/YhdX-like"/>
</dbReference>
<evidence type="ECO:0000259" key="10">
    <source>
        <dbReference type="PROSITE" id="PS50928"/>
    </source>
</evidence>
<comment type="caution">
    <text evidence="11">The sequence shown here is derived from an EMBL/GenBank/DDBJ whole genome shotgun (WGS) entry which is preliminary data.</text>
</comment>
<dbReference type="AlphaFoldDB" id="A0A6P2CI73"/>
<evidence type="ECO:0000256" key="2">
    <source>
        <dbReference type="ARBA" id="ARBA00022448"/>
    </source>
</evidence>
<evidence type="ECO:0000256" key="7">
    <source>
        <dbReference type="ARBA" id="ARBA00023136"/>
    </source>
</evidence>
<dbReference type="InterPro" id="IPR001638">
    <property type="entry name" value="Solute-binding_3/MltF_N"/>
</dbReference>
<protein>
    <submittedName>
        <fullName evidence="11">ABC transporter permease subunit</fullName>
    </submittedName>
</protein>
<evidence type="ECO:0000256" key="6">
    <source>
        <dbReference type="ARBA" id="ARBA00022989"/>
    </source>
</evidence>
<keyword evidence="2 8" id="KW-0813">Transport</keyword>
<evidence type="ECO:0000313" key="12">
    <source>
        <dbReference type="Proteomes" id="UP000471120"/>
    </source>
</evidence>
<keyword evidence="9" id="KW-0732">Signal</keyword>
<feature type="chain" id="PRO_5026938188" evidence="9">
    <location>
        <begin position="20"/>
        <end position="467"/>
    </location>
</feature>
<feature type="transmembrane region" description="Helical" evidence="8">
    <location>
        <begin position="334"/>
        <end position="354"/>
    </location>
</feature>
<gene>
    <name evidence="11" type="ORF">DW322_08405</name>
</gene>
<dbReference type="GO" id="GO:0015276">
    <property type="term" value="F:ligand-gated monoatomic ion channel activity"/>
    <property type="evidence" value="ECO:0007669"/>
    <property type="project" value="InterPro"/>
</dbReference>
<dbReference type="PROSITE" id="PS50928">
    <property type="entry name" value="ABC_TM1"/>
    <property type="match status" value="1"/>
</dbReference>
<dbReference type="SUPFAM" id="SSF161098">
    <property type="entry name" value="MetI-like"/>
    <property type="match status" value="1"/>
</dbReference>
<dbReference type="PANTHER" id="PTHR30614:SF46">
    <property type="entry name" value="ABC TRANSPORTER MEMBRANE SPANNING PERMEASE-GLUTAMINE TRANSPORT"/>
    <property type="match status" value="1"/>
</dbReference>
<feature type="transmembrane region" description="Helical" evidence="8">
    <location>
        <begin position="437"/>
        <end position="457"/>
    </location>
</feature>
<dbReference type="NCBIfam" id="TIGR01726">
    <property type="entry name" value="HEQRo_perm_3TM"/>
    <property type="match status" value="1"/>
</dbReference>
<keyword evidence="6 8" id="KW-1133">Transmembrane helix</keyword>
<dbReference type="CDD" id="cd13619">
    <property type="entry name" value="PBP2_GlnP"/>
    <property type="match status" value="1"/>
</dbReference>
<dbReference type="InterPro" id="IPR010065">
    <property type="entry name" value="AA_ABC_transptr_permease_3TM"/>
</dbReference>
<dbReference type="SMART" id="SM00079">
    <property type="entry name" value="PBPe"/>
    <property type="match status" value="1"/>
</dbReference>
<feature type="transmembrane region" description="Helical" evidence="8">
    <location>
        <begin position="305"/>
        <end position="328"/>
    </location>
</feature>
<dbReference type="CDD" id="cd06261">
    <property type="entry name" value="TM_PBP2"/>
    <property type="match status" value="1"/>
</dbReference>
<comment type="similarity">
    <text evidence="8">Belongs to the binding-protein-dependent transport system permease family.</text>
</comment>
<dbReference type="EMBL" id="QRCM01000001">
    <property type="protein sequence ID" value="TXG92527.1"/>
    <property type="molecule type" value="Genomic_DNA"/>
</dbReference>
<dbReference type="Pfam" id="PF00528">
    <property type="entry name" value="BPD_transp_1"/>
    <property type="match status" value="1"/>
</dbReference>
<evidence type="ECO:0000313" key="11">
    <source>
        <dbReference type="EMBL" id="TXG92527.1"/>
    </source>
</evidence>
<dbReference type="Gene3D" id="3.40.190.10">
    <property type="entry name" value="Periplasmic binding protein-like II"/>
    <property type="match status" value="2"/>
</dbReference>
<evidence type="ECO:0000256" key="4">
    <source>
        <dbReference type="ARBA" id="ARBA00022692"/>
    </source>
</evidence>
<keyword evidence="3" id="KW-1003">Cell membrane</keyword>
<dbReference type="SMART" id="SM00062">
    <property type="entry name" value="PBPb"/>
    <property type="match status" value="1"/>
</dbReference>
<organism evidence="11 12">
    <name type="scientific">Rhodococcus rhodnii</name>
    <dbReference type="NCBI Taxonomy" id="38312"/>
    <lineage>
        <taxon>Bacteria</taxon>
        <taxon>Bacillati</taxon>
        <taxon>Actinomycetota</taxon>
        <taxon>Actinomycetes</taxon>
        <taxon>Mycobacteriales</taxon>
        <taxon>Nocardiaceae</taxon>
        <taxon>Rhodococcus</taxon>
    </lineage>
</organism>
<comment type="subcellular location">
    <subcellularLocation>
        <location evidence="1 8">Cell membrane</location>
        <topology evidence="1 8">Multi-pass membrane protein</topology>
    </subcellularLocation>
</comment>
<evidence type="ECO:0000256" key="8">
    <source>
        <dbReference type="RuleBase" id="RU363032"/>
    </source>
</evidence>
<dbReference type="GO" id="GO:0043190">
    <property type="term" value="C:ATP-binding cassette (ABC) transporter complex"/>
    <property type="evidence" value="ECO:0007669"/>
    <property type="project" value="InterPro"/>
</dbReference>
<dbReference type="InterPro" id="IPR035906">
    <property type="entry name" value="MetI-like_sf"/>
</dbReference>
<dbReference type="InterPro" id="IPR000515">
    <property type="entry name" value="MetI-like"/>
</dbReference>
<dbReference type="SUPFAM" id="SSF53850">
    <property type="entry name" value="Periplasmic binding protein-like II"/>
    <property type="match status" value="1"/>
</dbReference>
<name>A0A6P2CI73_9NOCA</name>
<reference evidence="11 12" key="1">
    <citation type="submission" date="2018-07" db="EMBL/GenBank/DDBJ databases">
        <title>Genome sequence of Rhodococcus rhodnii ATCC 35071 from Rhodnius prolixus.</title>
        <authorList>
            <person name="Patel V."/>
            <person name="Vogel K.J."/>
        </authorList>
    </citation>
    <scope>NUCLEOTIDE SEQUENCE [LARGE SCALE GENOMIC DNA]</scope>
    <source>
        <strain evidence="11 12">ATCC 35071</strain>
    </source>
</reference>
<feature type="transmembrane region" description="Helical" evidence="8">
    <location>
        <begin position="269"/>
        <end position="293"/>
    </location>
</feature>
<dbReference type="FunFam" id="1.10.3720.10:FF:000033">
    <property type="entry name" value="Polar amino acid ABC transporter permease"/>
    <property type="match status" value="1"/>
</dbReference>
<accession>A0A6P2CI73</accession>
<evidence type="ECO:0000256" key="3">
    <source>
        <dbReference type="ARBA" id="ARBA00022475"/>
    </source>
</evidence>
<dbReference type="Proteomes" id="UP000471120">
    <property type="component" value="Unassembled WGS sequence"/>
</dbReference>